<evidence type="ECO:0000256" key="1">
    <source>
        <dbReference type="SAM" id="MobiDB-lite"/>
    </source>
</evidence>
<evidence type="ECO:0000313" key="3">
    <source>
        <dbReference type="EMBL" id="CAL5008256.1"/>
    </source>
</evidence>
<dbReference type="EMBL" id="OZ075137">
    <property type="protein sequence ID" value="CAL5008256.1"/>
    <property type="molecule type" value="Genomic_DNA"/>
</dbReference>
<organism evidence="3 4">
    <name type="scientific">Urochloa decumbens</name>
    <dbReference type="NCBI Taxonomy" id="240449"/>
    <lineage>
        <taxon>Eukaryota</taxon>
        <taxon>Viridiplantae</taxon>
        <taxon>Streptophyta</taxon>
        <taxon>Embryophyta</taxon>
        <taxon>Tracheophyta</taxon>
        <taxon>Spermatophyta</taxon>
        <taxon>Magnoliopsida</taxon>
        <taxon>Liliopsida</taxon>
        <taxon>Poales</taxon>
        <taxon>Poaceae</taxon>
        <taxon>PACMAD clade</taxon>
        <taxon>Panicoideae</taxon>
        <taxon>Panicodae</taxon>
        <taxon>Paniceae</taxon>
        <taxon>Melinidinae</taxon>
        <taxon>Urochloa</taxon>
    </lineage>
</organism>
<reference evidence="4" key="1">
    <citation type="submission" date="2024-06" db="EMBL/GenBank/DDBJ databases">
        <authorList>
            <person name="Ryan C."/>
        </authorList>
    </citation>
    <scope>NUCLEOTIDE SEQUENCE [LARGE SCALE GENOMIC DNA]</scope>
</reference>
<keyword evidence="4" id="KW-1185">Reference proteome</keyword>
<gene>
    <name evidence="3" type="ORF">URODEC1_LOCUS68910</name>
</gene>
<dbReference type="Proteomes" id="UP001497457">
    <property type="component" value="Chromosome 27b"/>
</dbReference>
<dbReference type="InterPro" id="IPR057135">
    <property type="entry name" value="At4g27190-like_LRR"/>
</dbReference>
<protein>
    <recommendedName>
        <fullName evidence="2">Disease resistance protein At4g27190-like leucine-rich repeats domain-containing protein</fullName>
    </recommendedName>
</protein>
<evidence type="ECO:0000313" key="4">
    <source>
        <dbReference type="Proteomes" id="UP001497457"/>
    </source>
</evidence>
<dbReference type="PANTHER" id="PTHR33463">
    <property type="entry name" value="NB-ARC DOMAIN-CONTAINING PROTEIN-RELATED"/>
    <property type="match status" value="1"/>
</dbReference>
<dbReference type="PANTHER" id="PTHR33463:SF208">
    <property type="entry name" value="OS04G0166000 PROTEIN"/>
    <property type="match status" value="1"/>
</dbReference>
<dbReference type="AlphaFoldDB" id="A0ABC9BU53"/>
<feature type="region of interest" description="Disordered" evidence="1">
    <location>
        <begin position="701"/>
        <end position="725"/>
    </location>
</feature>
<accession>A0ABC9BU53</accession>
<reference evidence="3 4" key="2">
    <citation type="submission" date="2024-10" db="EMBL/GenBank/DDBJ databases">
        <authorList>
            <person name="Ryan C."/>
        </authorList>
    </citation>
    <scope>NUCLEOTIDE SEQUENCE [LARGE SCALE GENOMIC DNA]</scope>
</reference>
<name>A0ABC9BU53_9POAL</name>
<dbReference type="InterPro" id="IPR050905">
    <property type="entry name" value="Plant_NBS-LRR"/>
</dbReference>
<dbReference type="SUPFAM" id="SSF52058">
    <property type="entry name" value="L domain-like"/>
    <property type="match status" value="1"/>
</dbReference>
<evidence type="ECO:0000259" key="2">
    <source>
        <dbReference type="Pfam" id="PF23247"/>
    </source>
</evidence>
<feature type="domain" description="Disease resistance protein At4g27190-like leucine-rich repeats" evidence="2">
    <location>
        <begin position="885"/>
        <end position="995"/>
    </location>
</feature>
<proteinExistence type="predicted"/>
<dbReference type="Gene3D" id="3.80.10.10">
    <property type="entry name" value="Ribonuclease Inhibitor"/>
    <property type="match status" value="2"/>
</dbReference>
<sequence>MISADNVDSAVQQIIPYLEDTSNDALKSVYFDGWFGGLAASAVLRAIAEHPPPSLLEKFDKIIHIDCSRWTSRRALQRAIADELNLTQQVAADFDKQDEEDDFNGVEQGSRAEIAGVARVIAQSIVKYRCLVVFHNGSDGMVDLTNFGIPQPEFFNTKVLWSFRGRFRLNDQICRKVDNSNTHIFLYADAAAAVVSCSALVVEEAMEIALYTHKLGIDVTPEIATECCMYLLPLNCYGSGFLDYGTLTYNGAAIDYNWATHASSYWVCDGIVQGGQDNRAWELARALQQQMRLDEYSPNRQARHLGYTLTIRTKRHWVSIKSTLQSISSYHLRDFTPRTTSLFLVLYSYSSKRFPSNKFHEAGQLRVLKLCHCSFSFSSPPFNCCPNLRFLGLDSCVDEQQPSKEEKQTGARAVQTFQRLWVLDVSHTDWELDFPAETEEPVVATDIREVHINEGRIWRSNLAWRRLSNLHKLRVVKPTSSWETGRQDEFMDMVKLELLDLSRNSTMQVLPNLSGATNLKTLVLDGCVGLEHVGPQGLPPSLESFSLDAGAGGRDNKNKARISRISLAGCARLEGFRLRGSLQELEELDLSHTAIKMLDLTDEAAVQRLGKVFLVGCKQLRSISWPDDVSMCQIRLLCIDTREGGDSLMVRKPDSSLVFQGKGNAFVAMAGMRFLQSIGFLLSWKWDRFHGKKIDLCFSSTSKKDDARPSYKKKMSRPYSSTGRVAAGLPLPKPLVYHDRTTEQQITAVIDGSGSSSAMQFQPLDFHVEFGEGISDVTNPVSTKRLLEAITYMLDKVESLHVHDSSSITTVTPEHVVLQPGWGGMSFLKWCCVEKCPGLQTVFTTKYSCQNFINLETFWAAHLLMAHSIWHSNPPRTSSSSWILPSFSALQAIHLHFCPRLLYVLTLSRGYKLSDQLETLHILCRGDLRQDFPVEQEFQEKIATSRETRAMLQFPKLKDLYLNDLSSLQLICEVKMLAPNLETIYIRGCWNLRRLPATDGWRRQKGRLVAVDCEKDWWDKLEWDGMEFGHHPSLFQPRHSKYYKKRHLRSTVLR</sequence>
<dbReference type="Pfam" id="PF23247">
    <property type="entry name" value="LRR_RPS2"/>
    <property type="match status" value="1"/>
</dbReference>
<dbReference type="InterPro" id="IPR032675">
    <property type="entry name" value="LRR_dom_sf"/>
</dbReference>